<comment type="subcellular location">
    <subcellularLocation>
        <location evidence="1">Membrane</location>
        <topology evidence="1">Multi-pass membrane protein</topology>
    </subcellularLocation>
</comment>
<evidence type="ECO:0000256" key="6">
    <source>
        <dbReference type="SAM" id="SignalP"/>
    </source>
</evidence>
<feature type="domain" description="PKD" evidence="7">
    <location>
        <begin position="366"/>
        <end position="430"/>
    </location>
</feature>
<evidence type="ECO:0000256" key="3">
    <source>
        <dbReference type="ARBA" id="ARBA00022737"/>
    </source>
</evidence>
<evidence type="ECO:0000256" key="2">
    <source>
        <dbReference type="ARBA" id="ARBA00022692"/>
    </source>
</evidence>
<feature type="domain" description="PKD" evidence="7">
    <location>
        <begin position="314"/>
        <end position="364"/>
    </location>
</feature>
<dbReference type="EMBL" id="FMAR01000003">
    <property type="protein sequence ID" value="SCC12385.1"/>
    <property type="molecule type" value="Genomic_DNA"/>
</dbReference>
<dbReference type="SUPFAM" id="SSF49299">
    <property type="entry name" value="PKD domain"/>
    <property type="match status" value="6"/>
</dbReference>
<dbReference type="GO" id="GO:0005261">
    <property type="term" value="F:monoatomic cation channel activity"/>
    <property type="evidence" value="ECO:0007669"/>
    <property type="project" value="TreeGrafter"/>
</dbReference>
<dbReference type="NCBIfam" id="TIGR04131">
    <property type="entry name" value="Bac_Flav_CTERM"/>
    <property type="match status" value="1"/>
</dbReference>
<evidence type="ECO:0000256" key="5">
    <source>
        <dbReference type="ARBA" id="ARBA00023136"/>
    </source>
</evidence>
<dbReference type="Pfam" id="PF18911">
    <property type="entry name" value="PKD_4"/>
    <property type="match status" value="6"/>
</dbReference>
<evidence type="ECO:0000259" key="7">
    <source>
        <dbReference type="PROSITE" id="PS50093"/>
    </source>
</evidence>
<dbReference type="Gene3D" id="2.60.40.10">
    <property type="entry name" value="Immunoglobulins"/>
    <property type="match status" value="6"/>
</dbReference>
<evidence type="ECO:0000313" key="9">
    <source>
        <dbReference type="Proteomes" id="UP000242818"/>
    </source>
</evidence>
<keyword evidence="4" id="KW-1133">Transmembrane helix</keyword>
<dbReference type="PROSITE" id="PS50093">
    <property type="entry name" value="PKD"/>
    <property type="match status" value="6"/>
</dbReference>
<reference evidence="8 9" key="1">
    <citation type="submission" date="2016-08" db="EMBL/GenBank/DDBJ databases">
        <authorList>
            <person name="Seilhamer J.J."/>
        </authorList>
    </citation>
    <scope>NUCLEOTIDE SEQUENCE [LARGE SCALE GENOMIC DNA]</scope>
    <source>
        <strain evidence="8 9">A37T2</strain>
    </source>
</reference>
<feature type="signal peptide" evidence="6">
    <location>
        <begin position="1"/>
        <end position="30"/>
    </location>
</feature>
<dbReference type="AlphaFoldDB" id="A0A1C4BZV8"/>
<dbReference type="Proteomes" id="UP000242818">
    <property type="component" value="Unassembled WGS sequence"/>
</dbReference>
<dbReference type="InterPro" id="IPR000601">
    <property type="entry name" value="PKD_dom"/>
</dbReference>
<proteinExistence type="predicted"/>
<evidence type="ECO:0000256" key="4">
    <source>
        <dbReference type="ARBA" id="ARBA00022989"/>
    </source>
</evidence>
<feature type="domain" description="PKD" evidence="7">
    <location>
        <begin position="228"/>
        <end position="286"/>
    </location>
</feature>
<sequence>MKNLLAKCCTGFKALGLLTAGILAGGVSYAQQASFSFTTTPGTACAPAVVTFKNTSTAGALSYSWDFDNGRYSQLSDPQVTYTVAGTYHVALTSYYATGPVTFTKDIVVNPLPAPDFSVSEAMSCKAYSPTFTDLTPEGTSRVWDFGDNTGNITTPNATITHNYQLPGVYDVTLSVTNANGCTNTVTKKQFIQIALPTLTAPSPVAGCVPVNATLAVTVSNLKNEAVTAYAWNFGDGQSQTVATPAVQHTYSSTGRYDVTLTVTTQSGCTVSAAYNDLVMAGVAPAAANFGVTPNPVCAGDAVRLVATATGADTYSWDFGDGTLQSGAQNDITHIFQQNGPITVNMSAGSNGCYNSATPVTVQVNGPVASFDFVRDCSNKHQFLFTNTSKEIPGNTYEWAYGDASALGNTQNSAHTYTTPGKYFVRLTLTAGSCSSTAIDTLYDFNPDFSAGVNTVCRGTSATYSVLNVPGPLVANYSWRFADGTQQDGPTLTDVSKVLDQTGVKTDWLVISYIDPRYCNDTVRKVDHISVIAPTADFSLDNTACVGQDVAFINTTVPSPNIPVITWSWDLGNGATADTETPANVVYAASGTYPIKLVITDARTCMDSITRSITINPTPYLYTSRSAAKLCEGDAVTLTASTDATVQWLTNYNLSCTACNTTSATPAIDTIYHVMATNAFGCSVEDSVRMQVVPTVVLSVSSDTAICTGASVQLKAEGATTYSWLPKDNLTDPDTASPLASPPTQTTYTVTGSNDAACPGESKSVTITVNPLPTVSTPAREIVTVGSIVPLNATGSTDVISWQWAPADYIDCTTCQNTNAAVRKPIAYSITGTNSYGCTASAVTEVVLVCDENVVFIPNTFTPNHDGVNDVFYVRGKGIANVRYFRIFNRNGVMVFERNNFNVDDISAGWDGTIKGQSAASDVYVYLVDMVCDNNQPFQLKGNVTLLR</sequence>
<dbReference type="CDD" id="cd00146">
    <property type="entry name" value="PKD"/>
    <property type="match status" value="5"/>
</dbReference>
<organism evidence="8 9">
    <name type="scientific">Chitinophaga costaii</name>
    <dbReference type="NCBI Taxonomy" id="1335309"/>
    <lineage>
        <taxon>Bacteria</taxon>
        <taxon>Pseudomonadati</taxon>
        <taxon>Bacteroidota</taxon>
        <taxon>Chitinophagia</taxon>
        <taxon>Chitinophagales</taxon>
        <taxon>Chitinophagaceae</taxon>
        <taxon>Chitinophaga</taxon>
    </lineage>
</organism>
<keyword evidence="5" id="KW-0472">Membrane</keyword>
<evidence type="ECO:0000256" key="1">
    <source>
        <dbReference type="ARBA" id="ARBA00004141"/>
    </source>
</evidence>
<dbReference type="GO" id="GO:0005886">
    <property type="term" value="C:plasma membrane"/>
    <property type="evidence" value="ECO:0007669"/>
    <property type="project" value="TreeGrafter"/>
</dbReference>
<evidence type="ECO:0000313" key="8">
    <source>
        <dbReference type="EMBL" id="SCC12385.1"/>
    </source>
</evidence>
<dbReference type="InterPro" id="IPR026341">
    <property type="entry name" value="T9SS_type_B"/>
</dbReference>
<name>A0A1C4BZV8_9BACT</name>
<feature type="chain" id="PRO_5008689617" evidence="6">
    <location>
        <begin position="31"/>
        <end position="948"/>
    </location>
</feature>
<protein>
    <submittedName>
        <fullName evidence="8">Gliding motility-associated C-terminal domain-containing protein</fullName>
    </submittedName>
</protein>
<dbReference type="SMART" id="SM00089">
    <property type="entry name" value="PKD"/>
    <property type="match status" value="6"/>
</dbReference>
<dbReference type="PANTHER" id="PTHR46730">
    <property type="entry name" value="POLYCYSTIN-1"/>
    <property type="match status" value="1"/>
</dbReference>
<dbReference type="GO" id="GO:0006816">
    <property type="term" value="P:calcium ion transport"/>
    <property type="evidence" value="ECO:0007669"/>
    <property type="project" value="TreeGrafter"/>
</dbReference>
<dbReference type="Pfam" id="PF13585">
    <property type="entry name" value="CHU_C"/>
    <property type="match status" value="1"/>
</dbReference>
<feature type="domain" description="PKD" evidence="7">
    <location>
        <begin position="33"/>
        <end position="109"/>
    </location>
</feature>
<feature type="domain" description="PKD" evidence="7">
    <location>
        <begin position="533"/>
        <end position="615"/>
    </location>
</feature>
<keyword evidence="9" id="KW-1185">Reference proteome</keyword>
<dbReference type="InterPro" id="IPR013783">
    <property type="entry name" value="Ig-like_fold"/>
</dbReference>
<dbReference type="InterPro" id="IPR022409">
    <property type="entry name" value="PKD/Chitinase_dom"/>
</dbReference>
<keyword evidence="6" id="KW-0732">Signal</keyword>
<keyword evidence="3" id="KW-0677">Repeat</keyword>
<keyword evidence="2" id="KW-0812">Transmembrane</keyword>
<gene>
    <name evidence="8" type="ORF">GA0116948_103333</name>
</gene>
<dbReference type="PANTHER" id="PTHR46730:SF1">
    <property type="entry name" value="PLAT DOMAIN-CONTAINING PROTEIN"/>
    <property type="match status" value="1"/>
</dbReference>
<feature type="domain" description="PKD" evidence="7">
    <location>
        <begin position="136"/>
        <end position="199"/>
    </location>
</feature>
<accession>A0A1C4BZV8</accession>
<dbReference type="STRING" id="1335309.GA0116948_103333"/>
<dbReference type="RefSeq" id="WP_165798328.1">
    <property type="nucleotide sequence ID" value="NZ_FMAR01000003.1"/>
</dbReference>
<dbReference type="InterPro" id="IPR035986">
    <property type="entry name" value="PKD_dom_sf"/>
</dbReference>